<evidence type="ECO:0000313" key="1">
    <source>
        <dbReference type="EMBL" id="CAA9993017.1"/>
    </source>
</evidence>
<proteinExistence type="predicted"/>
<keyword evidence="2" id="KW-1185">Reference proteome</keyword>
<dbReference type="EMBL" id="CADCXU010000001">
    <property type="protein sequence ID" value="CAA9993017.1"/>
    <property type="molecule type" value="Genomic_DNA"/>
</dbReference>
<organism evidence="1 2">
    <name type="scientific">Nesidiocoris tenuis</name>
    <dbReference type="NCBI Taxonomy" id="355587"/>
    <lineage>
        <taxon>Eukaryota</taxon>
        <taxon>Metazoa</taxon>
        <taxon>Ecdysozoa</taxon>
        <taxon>Arthropoda</taxon>
        <taxon>Hexapoda</taxon>
        <taxon>Insecta</taxon>
        <taxon>Pterygota</taxon>
        <taxon>Neoptera</taxon>
        <taxon>Paraneoptera</taxon>
        <taxon>Hemiptera</taxon>
        <taxon>Heteroptera</taxon>
        <taxon>Panheteroptera</taxon>
        <taxon>Cimicomorpha</taxon>
        <taxon>Miridae</taxon>
        <taxon>Dicyphina</taxon>
        <taxon>Nesidiocoris</taxon>
    </lineage>
</organism>
<sequence>MFQLLSNSLATRNTGAMPFFISTAKCRIDESRPPPPSSTSSASYLKVYLTMGLRWTFWPASCKREEPNRRVAIFESSRGQSNANFTERPFKLLLLSLIDLHVENRSVAMATVAKNRPICAVGTATMDLEGQRFGILARTRRAWILRRVDVLYS</sequence>
<gene>
    <name evidence="1" type="ORF">NTEN_LOCUS4</name>
</gene>
<evidence type="ECO:0000313" key="2">
    <source>
        <dbReference type="Proteomes" id="UP000479000"/>
    </source>
</evidence>
<dbReference type="Proteomes" id="UP000479000">
    <property type="component" value="Unassembled WGS sequence"/>
</dbReference>
<accession>A0A6H5FUP7</accession>
<protein>
    <submittedName>
        <fullName evidence="1">Uncharacterized protein</fullName>
    </submittedName>
</protein>
<reference evidence="1 2" key="1">
    <citation type="submission" date="2020-02" db="EMBL/GenBank/DDBJ databases">
        <authorList>
            <person name="Ferguson B K."/>
        </authorList>
    </citation>
    <scope>NUCLEOTIDE SEQUENCE [LARGE SCALE GENOMIC DNA]</scope>
</reference>
<name>A0A6H5FUP7_9HEMI</name>
<dbReference type="AlphaFoldDB" id="A0A6H5FUP7"/>